<organism evidence="2 3">
    <name type="scientific">Kineobactrum salinum</name>
    <dbReference type="NCBI Taxonomy" id="2708301"/>
    <lineage>
        <taxon>Bacteria</taxon>
        <taxon>Pseudomonadati</taxon>
        <taxon>Pseudomonadota</taxon>
        <taxon>Gammaproteobacteria</taxon>
        <taxon>Cellvibrionales</taxon>
        <taxon>Halieaceae</taxon>
        <taxon>Kineobactrum</taxon>
    </lineage>
</organism>
<keyword evidence="1" id="KW-0812">Transmembrane</keyword>
<dbReference type="Proteomes" id="UP000477680">
    <property type="component" value="Chromosome"/>
</dbReference>
<feature type="transmembrane region" description="Helical" evidence="1">
    <location>
        <begin position="40"/>
        <end position="64"/>
    </location>
</feature>
<dbReference type="PANTHER" id="PTHR35519">
    <property type="entry name" value="MEMBRANE PROTEINS"/>
    <property type="match status" value="1"/>
</dbReference>
<keyword evidence="1" id="KW-1133">Transmembrane helix</keyword>
<keyword evidence="3" id="KW-1185">Reference proteome</keyword>
<protein>
    <submittedName>
        <fullName evidence="2">DUF4112 domain-containing protein</fullName>
    </submittedName>
</protein>
<evidence type="ECO:0000313" key="2">
    <source>
        <dbReference type="EMBL" id="QIB66188.1"/>
    </source>
</evidence>
<proteinExistence type="predicted"/>
<dbReference type="RefSeq" id="WP_163495623.1">
    <property type="nucleotide sequence ID" value="NZ_CP048711.1"/>
</dbReference>
<feature type="transmembrane region" description="Helical" evidence="1">
    <location>
        <begin position="126"/>
        <end position="154"/>
    </location>
</feature>
<name>A0A6C0U2M8_9GAMM</name>
<dbReference type="Pfam" id="PF13430">
    <property type="entry name" value="DUF4112"/>
    <property type="match status" value="1"/>
</dbReference>
<dbReference type="AlphaFoldDB" id="A0A6C0U2M8"/>
<dbReference type="EMBL" id="CP048711">
    <property type="protein sequence ID" value="QIB66188.1"/>
    <property type="molecule type" value="Genomic_DNA"/>
</dbReference>
<dbReference type="KEGG" id="kim:G3T16_12975"/>
<dbReference type="PANTHER" id="PTHR35519:SF2">
    <property type="entry name" value="PH DOMAIN PROTEIN"/>
    <property type="match status" value="1"/>
</dbReference>
<sequence length="160" mass="17026">MTTTNTTSSSNNGRLLERYAWLLDSSIRLPFGRSIGLDGIIGLIPGIGDALGAILSSVVIFSAWRRGVPRAVLVRMAGNVAIESVIGSIPVIGDLFDFAFKANLRNVKLLQRFEHDTATVQRQNRWVLAGTVTAALTLLIALVTGVTLLGIALARLLTGG</sequence>
<evidence type="ECO:0000313" key="3">
    <source>
        <dbReference type="Proteomes" id="UP000477680"/>
    </source>
</evidence>
<reference evidence="2 3" key="1">
    <citation type="submission" date="2020-02" db="EMBL/GenBank/DDBJ databases">
        <title>Genome sequencing for Kineobactrum sp. M2.</title>
        <authorList>
            <person name="Park S.-J."/>
        </authorList>
    </citation>
    <scope>NUCLEOTIDE SEQUENCE [LARGE SCALE GENOMIC DNA]</scope>
    <source>
        <strain evidence="2 3">M2</strain>
    </source>
</reference>
<evidence type="ECO:0000256" key="1">
    <source>
        <dbReference type="SAM" id="Phobius"/>
    </source>
</evidence>
<keyword evidence="1" id="KW-0472">Membrane</keyword>
<gene>
    <name evidence="2" type="ORF">G3T16_12975</name>
</gene>
<accession>A0A6C0U2M8</accession>
<dbReference type="InterPro" id="IPR025187">
    <property type="entry name" value="DUF4112"/>
</dbReference>